<evidence type="ECO:0000256" key="1">
    <source>
        <dbReference type="ARBA" id="ARBA00023015"/>
    </source>
</evidence>
<accession>A0ABW2TLY2</accession>
<evidence type="ECO:0000313" key="5">
    <source>
        <dbReference type="EMBL" id="MFC7614174.1"/>
    </source>
</evidence>
<dbReference type="Gene3D" id="1.10.10.60">
    <property type="entry name" value="Homeodomain-like"/>
    <property type="match status" value="1"/>
</dbReference>
<keyword evidence="1" id="KW-0805">Transcription regulation</keyword>
<dbReference type="InterPro" id="IPR018060">
    <property type="entry name" value="HTH_AraC"/>
</dbReference>
<proteinExistence type="predicted"/>
<dbReference type="PANTHER" id="PTHR46796:SF15">
    <property type="entry name" value="BLL1074 PROTEIN"/>
    <property type="match status" value="1"/>
</dbReference>
<dbReference type="Proteomes" id="UP001596512">
    <property type="component" value="Unassembled WGS sequence"/>
</dbReference>
<protein>
    <submittedName>
        <fullName evidence="5">Helix-turn-helix domain-containing protein</fullName>
    </submittedName>
</protein>
<dbReference type="InterPro" id="IPR050204">
    <property type="entry name" value="AraC_XylS_family_regulators"/>
</dbReference>
<keyword evidence="6" id="KW-1185">Reference proteome</keyword>
<dbReference type="PROSITE" id="PS01124">
    <property type="entry name" value="HTH_ARAC_FAMILY_2"/>
    <property type="match status" value="1"/>
</dbReference>
<evidence type="ECO:0000313" key="6">
    <source>
        <dbReference type="Proteomes" id="UP001596512"/>
    </source>
</evidence>
<organism evidence="5 6">
    <name type="scientific">Actinokineospora soli</name>
    <dbReference type="NCBI Taxonomy" id="1048753"/>
    <lineage>
        <taxon>Bacteria</taxon>
        <taxon>Bacillati</taxon>
        <taxon>Actinomycetota</taxon>
        <taxon>Actinomycetes</taxon>
        <taxon>Pseudonocardiales</taxon>
        <taxon>Pseudonocardiaceae</taxon>
        <taxon>Actinokineospora</taxon>
    </lineage>
</organism>
<evidence type="ECO:0000256" key="2">
    <source>
        <dbReference type="ARBA" id="ARBA00023125"/>
    </source>
</evidence>
<sequence length="164" mass="17367">MGLRYLPGAAGFGVPVDALRDARPDLADLWGRPAATRLIDRLSGATPVGAQRLLLDAAPPTPSPLATRIRTLATRTARVRDIADALGYSDRQLHRHCLAAFGYGPKTLHRVLRFQRALSLARGGLPFTDVAARAGYADQAHLARDVGDLAGTTLTALVRAPAAS</sequence>
<evidence type="ECO:0000256" key="3">
    <source>
        <dbReference type="ARBA" id="ARBA00023163"/>
    </source>
</evidence>
<keyword evidence="2" id="KW-0238">DNA-binding</keyword>
<dbReference type="Pfam" id="PF12833">
    <property type="entry name" value="HTH_18"/>
    <property type="match status" value="1"/>
</dbReference>
<reference evidence="6" key="1">
    <citation type="journal article" date="2019" name="Int. J. Syst. Evol. Microbiol.">
        <title>The Global Catalogue of Microorganisms (GCM) 10K type strain sequencing project: providing services to taxonomists for standard genome sequencing and annotation.</title>
        <authorList>
            <consortium name="The Broad Institute Genomics Platform"/>
            <consortium name="The Broad Institute Genome Sequencing Center for Infectious Disease"/>
            <person name="Wu L."/>
            <person name="Ma J."/>
        </authorList>
    </citation>
    <scope>NUCLEOTIDE SEQUENCE [LARGE SCALE GENOMIC DNA]</scope>
    <source>
        <strain evidence="6">JCM 17695</strain>
    </source>
</reference>
<evidence type="ECO:0000259" key="4">
    <source>
        <dbReference type="PROSITE" id="PS01124"/>
    </source>
</evidence>
<dbReference type="PANTHER" id="PTHR46796">
    <property type="entry name" value="HTH-TYPE TRANSCRIPTIONAL ACTIVATOR RHAS-RELATED"/>
    <property type="match status" value="1"/>
</dbReference>
<keyword evidence="3" id="KW-0804">Transcription</keyword>
<dbReference type="SMART" id="SM00342">
    <property type="entry name" value="HTH_ARAC"/>
    <property type="match status" value="1"/>
</dbReference>
<comment type="caution">
    <text evidence="5">The sequence shown here is derived from an EMBL/GenBank/DDBJ whole genome shotgun (WGS) entry which is preliminary data.</text>
</comment>
<dbReference type="EMBL" id="JBHTEY010000004">
    <property type="protein sequence ID" value="MFC7614174.1"/>
    <property type="molecule type" value="Genomic_DNA"/>
</dbReference>
<gene>
    <name evidence="5" type="ORF">ACFQV2_12115</name>
</gene>
<name>A0ABW2TLY2_9PSEU</name>
<feature type="domain" description="HTH araC/xylS-type" evidence="4">
    <location>
        <begin position="63"/>
        <end position="160"/>
    </location>
</feature>